<dbReference type="SMART" id="SM00717">
    <property type="entry name" value="SANT"/>
    <property type="match status" value="2"/>
</dbReference>
<dbReference type="InterPro" id="IPR017930">
    <property type="entry name" value="Myb_dom"/>
</dbReference>
<dbReference type="Pfam" id="PF13921">
    <property type="entry name" value="Myb_DNA-bind_6"/>
    <property type="match status" value="1"/>
</dbReference>
<evidence type="ECO:0000313" key="2">
    <source>
        <dbReference type="EMBL" id="EIM05322.1"/>
    </source>
</evidence>
<gene>
    <name evidence="2" type="ORF">A1A1_16700</name>
</gene>
<comment type="caution">
    <text evidence="2">The sequence shown here is derived from an EMBL/GenBank/DDBJ whole genome shotgun (WGS) entry which is preliminary data.</text>
</comment>
<accession>A0AA87LSS0</accession>
<protein>
    <submittedName>
        <fullName evidence="2">Phage protein</fullName>
    </submittedName>
</protein>
<dbReference type="RefSeq" id="WP_006831288.1">
    <property type="nucleotide sequence ID" value="NZ_AJYB01000080.1"/>
</dbReference>
<evidence type="ECO:0000259" key="1">
    <source>
        <dbReference type="PROSITE" id="PS51294"/>
    </source>
</evidence>
<dbReference type="InterPro" id="IPR001005">
    <property type="entry name" value="SANT/Myb"/>
</dbReference>
<dbReference type="Proteomes" id="UP000004725">
    <property type="component" value="Unassembled WGS sequence"/>
</dbReference>
<dbReference type="EMBL" id="AJYB01000080">
    <property type="protein sequence ID" value="EIM05322.1"/>
    <property type="molecule type" value="Genomic_DNA"/>
</dbReference>
<feature type="domain" description="HTH myb-type" evidence="1">
    <location>
        <begin position="148"/>
        <end position="201"/>
    </location>
</feature>
<proteinExistence type="predicted"/>
<sequence>MIDHKRKIRRPWTKEELLYLDDKWGSFNYVLIAEKLERTPEAVKMKAIRLGYSNFQLSQDGVTLVELAAALQSDYKKLRRWVDRYDLPVFKVKITDKQRKIMVNIDSFWKWSNLHRELIDFSKLEKNTFGAEPDWLNEQRKNDFLNKDKKIKNSYWTDQEEQKLVRFVSEFRYTYTEIAAEMSRSEKTIAQKLIDLEIKARPLKSGPQKWSIEETVKLFGMMNQGCSKVEMAKSFNRSETAISGKLRKIKAGKDGRNYCFQQLHRLFLRE</sequence>
<organism evidence="2 3">
    <name type="scientific">Planococcus antarcticus DSM 14505</name>
    <dbReference type="NCBI Taxonomy" id="1185653"/>
    <lineage>
        <taxon>Bacteria</taxon>
        <taxon>Bacillati</taxon>
        <taxon>Bacillota</taxon>
        <taxon>Bacilli</taxon>
        <taxon>Bacillales</taxon>
        <taxon>Caryophanaceae</taxon>
        <taxon>Planococcus</taxon>
    </lineage>
</organism>
<evidence type="ECO:0000313" key="3">
    <source>
        <dbReference type="Proteomes" id="UP000004725"/>
    </source>
</evidence>
<dbReference type="AlphaFoldDB" id="A0AA87LSS0"/>
<dbReference type="PROSITE" id="PS51294">
    <property type="entry name" value="HTH_MYB"/>
    <property type="match status" value="1"/>
</dbReference>
<name>A0AA87LSS0_9BACL</name>
<reference evidence="2 3" key="1">
    <citation type="journal article" date="2012" name="J. Bacteriol.">
        <title>Genome Sequence of the Antarctic Psychrophile Bacterium Planococcus antarcticus DSM 14505.</title>
        <authorList>
            <person name="Margolles A."/>
            <person name="Gueimonde M."/>
            <person name="Sanchez B."/>
        </authorList>
    </citation>
    <scope>NUCLEOTIDE SEQUENCE [LARGE SCALE GENOMIC DNA]</scope>
    <source>
        <strain evidence="2 3">DSM 14505</strain>
    </source>
</reference>